<evidence type="ECO:0000256" key="2">
    <source>
        <dbReference type="SAM" id="SignalP"/>
    </source>
</evidence>
<dbReference type="GeneID" id="300294587"/>
<dbReference type="RefSeq" id="WP_184686096.1">
    <property type="nucleotide sequence ID" value="NZ_JACHJC010000001.1"/>
</dbReference>
<evidence type="ECO:0000313" key="3">
    <source>
        <dbReference type="EMBL" id="MBB5114200.1"/>
    </source>
</evidence>
<evidence type="ECO:0000256" key="1">
    <source>
        <dbReference type="SAM" id="MobiDB-lite"/>
    </source>
</evidence>
<protein>
    <recommendedName>
        <fullName evidence="5">DUF3558 domain-containing protein</fullName>
    </recommendedName>
</protein>
<accession>A0ABR6MHQ3</accession>
<evidence type="ECO:0008006" key="5">
    <source>
        <dbReference type="Google" id="ProtNLM"/>
    </source>
</evidence>
<feature type="region of interest" description="Disordered" evidence="1">
    <location>
        <begin position="19"/>
        <end position="62"/>
    </location>
</feature>
<keyword evidence="4" id="KW-1185">Reference proteome</keyword>
<reference evidence="3 4" key="1">
    <citation type="submission" date="2020-08" db="EMBL/GenBank/DDBJ databases">
        <title>Sequencing the genomes of 1000 actinobacteria strains.</title>
        <authorList>
            <person name="Klenk H.-P."/>
        </authorList>
    </citation>
    <scope>NUCLEOTIDE SEQUENCE [LARGE SCALE GENOMIC DNA]</scope>
    <source>
        <strain evidence="3 4">DSM 43036</strain>
    </source>
</reference>
<gene>
    <name evidence="3" type="ORF">FHU28_004039</name>
</gene>
<feature type="chain" id="PRO_5047130024" description="DUF3558 domain-containing protein" evidence="2">
    <location>
        <begin position="21"/>
        <end position="181"/>
    </location>
</feature>
<dbReference type="PROSITE" id="PS51257">
    <property type="entry name" value="PROKAR_LIPOPROTEIN"/>
    <property type="match status" value="1"/>
</dbReference>
<comment type="caution">
    <text evidence="3">The sequence shown here is derived from an EMBL/GenBank/DDBJ whole genome shotgun (WGS) entry which is preliminary data.</text>
</comment>
<feature type="signal peptide" evidence="2">
    <location>
        <begin position="1"/>
        <end position="20"/>
    </location>
</feature>
<evidence type="ECO:0000313" key="4">
    <source>
        <dbReference type="Proteomes" id="UP000618986"/>
    </source>
</evidence>
<proteinExistence type="predicted"/>
<sequence>MRTRGLIALALTATLLTASAGCGDDEPPAVGGTASAAGAPVADPTGDAPAEPSTEPVDDAAGPDACALVSKADAERLAGTPLDEPVAAGQSCTYTGPTSGPTAQVESFVGEGAKKYLDIERQLGHEIRELSGVADEALFTAEAFFLRKGELWVAVRLVRLNDPQENRAPLERLARTVAGRM</sequence>
<name>A0ABR6MHQ3_MICEC</name>
<dbReference type="EMBL" id="JACHJC010000001">
    <property type="protein sequence ID" value="MBB5114200.1"/>
    <property type="molecule type" value="Genomic_DNA"/>
</dbReference>
<organism evidence="3 4">
    <name type="scientific">Micromonospora echinospora</name>
    <name type="common">Micromonospora purpurea</name>
    <dbReference type="NCBI Taxonomy" id="1877"/>
    <lineage>
        <taxon>Bacteria</taxon>
        <taxon>Bacillati</taxon>
        <taxon>Actinomycetota</taxon>
        <taxon>Actinomycetes</taxon>
        <taxon>Micromonosporales</taxon>
        <taxon>Micromonosporaceae</taxon>
        <taxon>Micromonospora</taxon>
    </lineage>
</organism>
<keyword evidence="2" id="KW-0732">Signal</keyword>
<dbReference type="Proteomes" id="UP000618986">
    <property type="component" value="Unassembled WGS sequence"/>
</dbReference>